<dbReference type="AlphaFoldDB" id="A0AAD1XCJ7"/>
<dbReference type="InterPro" id="IPR039241">
    <property type="entry name" value="Rrp9-like"/>
</dbReference>
<dbReference type="GO" id="GO:0034511">
    <property type="term" value="F:U3 snoRNA binding"/>
    <property type="evidence" value="ECO:0007669"/>
    <property type="project" value="InterPro"/>
</dbReference>
<dbReference type="EMBL" id="CAMPGE010006645">
    <property type="protein sequence ID" value="CAI2365519.1"/>
    <property type="molecule type" value="Genomic_DNA"/>
</dbReference>
<evidence type="ECO:0000256" key="2">
    <source>
        <dbReference type="ARBA" id="ARBA00022574"/>
    </source>
</evidence>
<comment type="subcellular location">
    <subcellularLocation>
        <location evidence="1">Nucleus</location>
    </subcellularLocation>
</comment>
<keyword evidence="2 5" id="KW-0853">WD repeat</keyword>
<dbReference type="GO" id="GO:0032040">
    <property type="term" value="C:small-subunit processome"/>
    <property type="evidence" value="ECO:0007669"/>
    <property type="project" value="TreeGrafter"/>
</dbReference>
<feature type="repeat" description="WD" evidence="5">
    <location>
        <begin position="215"/>
        <end position="256"/>
    </location>
</feature>
<accession>A0AAD1XCJ7</accession>
<dbReference type="InterPro" id="IPR019775">
    <property type="entry name" value="WD40_repeat_CS"/>
</dbReference>
<feature type="compositionally biased region" description="Basic residues" evidence="6">
    <location>
        <begin position="8"/>
        <end position="20"/>
    </location>
</feature>
<evidence type="ECO:0000313" key="8">
    <source>
        <dbReference type="Proteomes" id="UP001295684"/>
    </source>
</evidence>
<dbReference type="InterPro" id="IPR036322">
    <property type="entry name" value="WD40_repeat_dom_sf"/>
</dbReference>
<feature type="repeat" description="WD" evidence="5">
    <location>
        <begin position="257"/>
        <end position="298"/>
    </location>
</feature>
<keyword evidence="8" id="KW-1185">Reference proteome</keyword>
<dbReference type="PROSITE" id="PS50082">
    <property type="entry name" value="WD_REPEATS_2"/>
    <property type="match status" value="3"/>
</dbReference>
<dbReference type="Gene3D" id="2.130.10.10">
    <property type="entry name" value="YVTN repeat-like/Quinoprotein amine dehydrogenase"/>
    <property type="match status" value="1"/>
</dbReference>
<dbReference type="PANTHER" id="PTHR19865">
    <property type="entry name" value="U3 SMALL NUCLEOLAR RNA INTERACTING PROTEIN 2"/>
    <property type="match status" value="1"/>
</dbReference>
<evidence type="ECO:0000256" key="3">
    <source>
        <dbReference type="ARBA" id="ARBA00022737"/>
    </source>
</evidence>
<evidence type="ECO:0008006" key="9">
    <source>
        <dbReference type="Google" id="ProtNLM"/>
    </source>
</evidence>
<dbReference type="SMART" id="SM00320">
    <property type="entry name" value="WD40"/>
    <property type="match status" value="7"/>
</dbReference>
<gene>
    <name evidence="7" type="ORF">ECRASSUSDP1_LOCUS6842</name>
</gene>
<dbReference type="SUPFAM" id="SSF50978">
    <property type="entry name" value="WD40 repeat-like"/>
    <property type="match status" value="1"/>
</dbReference>
<organism evidence="7 8">
    <name type="scientific">Euplotes crassus</name>
    <dbReference type="NCBI Taxonomy" id="5936"/>
    <lineage>
        <taxon>Eukaryota</taxon>
        <taxon>Sar</taxon>
        <taxon>Alveolata</taxon>
        <taxon>Ciliophora</taxon>
        <taxon>Intramacronucleata</taxon>
        <taxon>Spirotrichea</taxon>
        <taxon>Hypotrichia</taxon>
        <taxon>Euplotida</taxon>
        <taxon>Euplotidae</taxon>
        <taxon>Moneuplotes</taxon>
    </lineage>
</organism>
<evidence type="ECO:0000256" key="1">
    <source>
        <dbReference type="ARBA" id="ARBA00004123"/>
    </source>
</evidence>
<dbReference type="Pfam" id="PF00400">
    <property type="entry name" value="WD40"/>
    <property type="match status" value="3"/>
</dbReference>
<feature type="repeat" description="WD" evidence="5">
    <location>
        <begin position="162"/>
        <end position="203"/>
    </location>
</feature>
<evidence type="ECO:0000256" key="4">
    <source>
        <dbReference type="ARBA" id="ARBA00023242"/>
    </source>
</evidence>
<evidence type="ECO:0000256" key="5">
    <source>
        <dbReference type="PROSITE-ProRule" id="PRU00221"/>
    </source>
</evidence>
<feature type="compositionally biased region" description="Acidic residues" evidence="6">
    <location>
        <begin position="72"/>
        <end position="81"/>
    </location>
</feature>
<protein>
    <recommendedName>
        <fullName evidence="9">U3 small nucleolar RNA-interacting protein 2</fullName>
    </recommendedName>
</protein>
<dbReference type="PROSITE" id="PS00678">
    <property type="entry name" value="WD_REPEATS_1"/>
    <property type="match status" value="1"/>
</dbReference>
<keyword evidence="3" id="KW-0677">Repeat</keyword>
<keyword evidence="4" id="KW-0539">Nucleus</keyword>
<feature type="compositionally biased region" description="Basic and acidic residues" evidence="6">
    <location>
        <begin position="37"/>
        <end position="51"/>
    </location>
</feature>
<feature type="region of interest" description="Disordered" evidence="6">
    <location>
        <begin position="1"/>
        <end position="86"/>
    </location>
</feature>
<feature type="compositionally biased region" description="Acidic residues" evidence="6">
    <location>
        <begin position="52"/>
        <end position="64"/>
    </location>
</feature>
<proteinExistence type="predicted"/>
<reference evidence="7" key="1">
    <citation type="submission" date="2023-07" db="EMBL/GenBank/DDBJ databases">
        <authorList>
            <consortium name="AG Swart"/>
            <person name="Singh M."/>
            <person name="Singh A."/>
            <person name="Seah K."/>
            <person name="Emmerich C."/>
        </authorList>
    </citation>
    <scope>NUCLEOTIDE SEQUENCE</scope>
    <source>
        <strain evidence="7">DP1</strain>
    </source>
</reference>
<dbReference type="PROSITE" id="PS50294">
    <property type="entry name" value="WD_REPEATS_REGION"/>
    <property type="match status" value="2"/>
</dbReference>
<comment type="caution">
    <text evidence="7">The sequence shown here is derived from an EMBL/GenBank/DDBJ whole genome shotgun (WGS) entry which is preliminary data.</text>
</comment>
<dbReference type="InterPro" id="IPR015943">
    <property type="entry name" value="WD40/YVTN_repeat-like_dom_sf"/>
</dbReference>
<evidence type="ECO:0000313" key="7">
    <source>
        <dbReference type="EMBL" id="CAI2365519.1"/>
    </source>
</evidence>
<evidence type="ECO:0000256" key="6">
    <source>
        <dbReference type="SAM" id="MobiDB-lite"/>
    </source>
</evidence>
<dbReference type="Proteomes" id="UP001295684">
    <property type="component" value="Unassembled WGS sequence"/>
</dbReference>
<sequence>MEVEALQKKRRGHSSRKMATKKLAPAIEKSNRNAGKGSRDQKKIGFKKQNDLDGEEITSNDSSIEENKDDFFIESEEDENPDEKRTRIAKELLSKINNDVDHEEMKDEEEDEFLQGLKSQADIEKDEIVANLLKRRAIDAKGKLHRKLADRLDIEKCSTVFIKGHKKAITDFVFTKNEKKLYSVSKDCCILEWDLEKGTKTIFNKGKKHERDLKNGGHYDEIICCDLSRDQKLLATGGKDRILRIWNTQTREIVGKFKGHVDTITSVKFDAMNDHLYTVSADMTLKIWHMREMCYIDTHNGHIGAALDLQAYTADRVVSCGDDRQVIFWKVIEDTQLLYKNTKNDTNCLALIDDEHFVTGSIESAIDLWSFKKKKPIAKLKECHKNNTPKNKHEFAWITTIATVRNTDLVCSAGIDTSINFYKFVRDDKTLDLIGSLPGDEGFIKGTINTIKFSPKKSYMAYSVSSEQKLGRWFTSKPSKTGIHLVKLAYK</sequence>
<dbReference type="PANTHER" id="PTHR19865:SF0">
    <property type="entry name" value="U3 SMALL NUCLEOLAR RNA-INTERACTING PROTEIN 2"/>
    <property type="match status" value="1"/>
</dbReference>
<dbReference type="InterPro" id="IPR001680">
    <property type="entry name" value="WD40_rpt"/>
</dbReference>
<name>A0AAD1XCJ7_EUPCR</name>